<evidence type="ECO:0000313" key="2">
    <source>
        <dbReference type="Proteomes" id="UP001064933"/>
    </source>
</evidence>
<evidence type="ECO:0000313" key="1">
    <source>
        <dbReference type="EMBL" id="UXH78061.1"/>
    </source>
</evidence>
<dbReference type="Proteomes" id="UP001064933">
    <property type="component" value="Chromosome"/>
</dbReference>
<sequence length="250" mass="27254">MFPHPVQAAQPSPLLGEADHQAMEASTASSKVVGHVYLARLHHLSQTLLPQANANGVPLAEALMATVEFLNDGIEQGFDLAFARAKARGGKQELVFGDDSCAIPELVKRAMDRGAALRFVVGMPEEQQGRPSLLTRGFDDLPRSRRQWSDTPKDLPPREIPRFNQTFLRAGIDALPVGKCMLLAPPKQKMLVLGRTGPGEWDQLVVGHRPLGARPELRLVRGYEAAHCVDSALSFQEGGARWAMVLPSSE</sequence>
<accession>A0ABY6AXZ6</accession>
<protein>
    <submittedName>
        <fullName evidence="1">Uncharacterized protein</fullName>
    </submittedName>
</protein>
<dbReference type="RefSeq" id="WP_261757832.1">
    <property type="nucleotide sequence ID" value="NZ_CP104562.2"/>
</dbReference>
<keyword evidence="2" id="KW-1185">Reference proteome</keyword>
<proteinExistence type="predicted"/>
<dbReference type="EMBL" id="CP104562">
    <property type="protein sequence ID" value="UXH78061.1"/>
    <property type="molecule type" value="Genomic_DNA"/>
</dbReference>
<gene>
    <name evidence="1" type="ORF">N4261_24415</name>
</gene>
<organism evidence="1 2">
    <name type="scientific">Roseateles amylovorans</name>
    <dbReference type="NCBI Taxonomy" id="2978473"/>
    <lineage>
        <taxon>Bacteria</taxon>
        <taxon>Pseudomonadati</taxon>
        <taxon>Pseudomonadota</taxon>
        <taxon>Betaproteobacteria</taxon>
        <taxon>Burkholderiales</taxon>
        <taxon>Sphaerotilaceae</taxon>
        <taxon>Roseateles</taxon>
    </lineage>
</organism>
<reference evidence="1" key="1">
    <citation type="submission" date="2022-10" db="EMBL/GenBank/DDBJ databases">
        <title>Characterization and whole genome sequencing of a new Roseateles species, isolated from fresh water.</title>
        <authorList>
            <person name="Guliayeva D.Y."/>
            <person name="Akhremchuk A.E."/>
            <person name="Sikolenko M.A."/>
            <person name="Valentovich L.N."/>
            <person name="Sidarenka A.V."/>
        </authorList>
    </citation>
    <scope>NUCLEOTIDE SEQUENCE</scope>
    <source>
        <strain evidence="1">BIM B-1768</strain>
    </source>
</reference>
<name>A0ABY6AXZ6_9BURK</name>